<reference evidence="11 12" key="5">
    <citation type="journal article" date="2010" name="Appl. Environ. Microbiol.">
        <title>phrR-like gene praR of Azorhizobium caulinodans ORS571 is essential for symbiosis with Sesbania rostrata and is involved in expression of reb genes.</title>
        <authorList>
            <person name="Akiba N."/>
            <person name="Aono T."/>
            <person name="Toyazaki H."/>
            <person name="Sato S."/>
            <person name="Oyaizu H."/>
        </authorList>
    </citation>
    <scope>NUCLEOTIDE SEQUENCE [LARGE SCALE GENOMIC DNA]</scope>
    <source>
        <strain evidence="12">ATCC 43989 / DSM 5975 / JCM 20966 / LMG 6465 / NBRC 14845 / NCIMB 13405 / ORS 571</strain>
    </source>
</reference>
<evidence type="ECO:0000256" key="8">
    <source>
        <dbReference type="SAM" id="Phobius"/>
    </source>
</evidence>
<dbReference type="PANTHER" id="PTHR45138:SF9">
    <property type="entry name" value="DIGUANYLATE CYCLASE DGCM-RELATED"/>
    <property type="match status" value="1"/>
</dbReference>
<dbReference type="InterPro" id="IPR043128">
    <property type="entry name" value="Rev_trsase/Diguanyl_cyclase"/>
</dbReference>
<dbReference type="Gene3D" id="3.30.70.270">
    <property type="match status" value="1"/>
</dbReference>
<dbReference type="KEGG" id="azc:AZC_4096"/>
<keyword evidence="4 8" id="KW-0812">Transmembrane</keyword>
<dbReference type="CDD" id="cd12915">
    <property type="entry name" value="PDC2_DGC_like"/>
    <property type="match status" value="1"/>
</dbReference>
<dbReference type="InterPro" id="IPR000014">
    <property type="entry name" value="PAS"/>
</dbReference>
<reference evidence="11 12" key="6">
    <citation type="journal article" date="2011" name="Appl. Environ. Microbiol.">
        <title>Involvement of the azorhizobial chromosome partition gene (parA) in the onset of bacteroid differentiation during Sesbania rostrata stem nodule development.</title>
        <authorList>
            <person name="Liu CT."/>
            <person name="Lee KB."/>
            <person name="Wang YS."/>
            <person name="Peng MH."/>
            <person name="Lee KT."/>
            <person name="Suzuki S."/>
            <person name="Suzuki T."/>
            <person name="Oyaizu H."/>
        </authorList>
    </citation>
    <scope>NUCLEOTIDE SEQUENCE [LARGE SCALE GENOMIC DNA]</scope>
    <source>
        <strain evidence="12">ATCC 43989 / DSM 5975 / JCM 20966 / LMG 6465 / NBRC 14845 / NCIMB 13405 / ORS 571</strain>
    </source>
</reference>
<name>A8HRU4_AZOC5</name>
<dbReference type="Gene3D" id="3.30.450.20">
    <property type="entry name" value="PAS domain"/>
    <property type="match status" value="3"/>
</dbReference>
<feature type="transmembrane region" description="Helical" evidence="8">
    <location>
        <begin position="287"/>
        <end position="307"/>
    </location>
</feature>
<evidence type="ECO:0000313" key="11">
    <source>
        <dbReference type="EMBL" id="BAF90094.1"/>
    </source>
</evidence>
<reference evidence="11 12" key="1">
    <citation type="journal article" date="2007" name="Appl. Environ. Microbiol.">
        <title>Rhizobial factors required for stem nodule maturation and maintenance in Sesbania rostrata-Azorhizobium caulinodans ORS571 symbiosis.</title>
        <authorList>
            <person name="Suzuki S."/>
            <person name="Aono T."/>
            <person name="Lee KB."/>
            <person name="Suzuki T."/>
            <person name="Liu CT."/>
            <person name="Miwa H."/>
            <person name="Wakao S."/>
            <person name="Iki T."/>
            <person name="Oyaizu H."/>
        </authorList>
    </citation>
    <scope>NUCLEOTIDE SEQUENCE [LARGE SCALE GENOMIC DNA]</scope>
    <source>
        <strain evidence="12">ATCC 43989 / DSM 5975 / JCM 20966 / LMG 6465 / NBRC 14845 / NCIMB 13405 / ORS 571</strain>
    </source>
</reference>
<dbReference type="PROSITE" id="PS50112">
    <property type="entry name" value="PAS"/>
    <property type="match status" value="1"/>
</dbReference>
<keyword evidence="12" id="KW-1185">Reference proteome</keyword>
<dbReference type="SMART" id="SM00267">
    <property type="entry name" value="GGDEF"/>
    <property type="match status" value="1"/>
</dbReference>
<dbReference type="Proteomes" id="UP000000270">
    <property type="component" value="Chromosome"/>
</dbReference>
<gene>
    <name evidence="11" type="ordered locus">AZC_4096</name>
</gene>
<dbReference type="GO" id="GO:0052621">
    <property type="term" value="F:diguanylate cyclase activity"/>
    <property type="evidence" value="ECO:0007669"/>
    <property type="project" value="UniProtKB-EC"/>
</dbReference>
<dbReference type="InterPro" id="IPR029787">
    <property type="entry name" value="Nucleotide_cyclase"/>
</dbReference>
<dbReference type="GO" id="GO:0043709">
    <property type="term" value="P:cell adhesion involved in single-species biofilm formation"/>
    <property type="evidence" value="ECO:0007669"/>
    <property type="project" value="TreeGrafter"/>
</dbReference>
<dbReference type="InterPro" id="IPR033479">
    <property type="entry name" value="dCache_1"/>
</dbReference>
<dbReference type="InterPro" id="IPR000160">
    <property type="entry name" value="GGDEF_dom"/>
</dbReference>
<dbReference type="EC" id="2.7.7.65" evidence="2"/>
<dbReference type="InterPro" id="IPR035965">
    <property type="entry name" value="PAS-like_dom_sf"/>
</dbReference>
<feature type="domain" description="PAS" evidence="9">
    <location>
        <begin position="324"/>
        <end position="394"/>
    </location>
</feature>
<dbReference type="RefSeq" id="WP_012172616.1">
    <property type="nucleotide sequence ID" value="NC_009937.1"/>
</dbReference>
<dbReference type="Pfam" id="PF02743">
    <property type="entry name" value="dCache_1"/>
    <property type="match status" value="1"/>
</dbReference>
<evidence type="ECO:0000256" key="7">
    <source>
        <dbReference type="ARBA" id="ARBA00034247"/>
    </source>
</evidence>
<evidence type="ECO:0000256" key="2">
    <source>
        <dbReference type="ARBA" id="ARBA00012528"/>
    </source>
</evidence>
<dbReference type="InterPro" id="IPR050469">
    <property type="entry name" value="Diguanylate_Cyclase"/>
</dbReference>
<evidence type="ECO:0000256" key="5">
    <source>
        <dbReference type="ARBA" id="ARBA00022989"/>
    </source>
</evidence>
<dbReference type="CDD" id="cd12914">
    <property type="entry name" value="PDC1_DGC_like"/>
    <property type="match status" value="1"/>
</dbReference>
<dbReference type="SMART" id="SM00091">
    <property type="entry name" value="PAS"/>
    <property type="match status" value="1"/>
</dbReference>
<dbReference type="CDD" id="cd00130">
    <property type="entry name" value="PAS"/>
    <property type="match status" value="1"/>
</dbReference>
<keyword evidence="3" id="KW-1003">Cell membrane</keyword>
<dbReference type="GO" id="GO:0005886">
    <property type="term" value="C:plasma membrane"/>
    <property type="evidence" value="ECO:0007669"/>
    <property type="project" value="UniProtKB-SubCell"/>
</dbReference>
<organism evidence="11 12">
    <name type="scientific">Azorhizobium caulinodans (strain ATCC 43989 / DSM 5975 / JCM 20966 / LMG 6465 / NBRC 14845 / NCIMB 13405 / ORS 571)</name>
    <dbReference type="NCBI Taxonomy" id="438753"/>
    <lineage>
        <taxon>Bacteria</taxon>
        <taxon>Pseudomonadati</taxon>
        <taxon>Pseudomonadota</taxon>
        <taxon>Alphaproteobacteria</taxon>
        <taxon>Hyphomicrobiales</taxon>
        <taxon>Xanthobacteraceae</taxon>
        <taxon>Azorhizobium</taxon>
    </lineage>
</organism>
<dbReference type="GO" id="GO:1902201">
    <property type="term" value="P:negative regulation of bacterial-type flagellum-dependent cell motility"/>
    <property type="evidence" value="ECO:0007669"/>
    <property type="project" value="TreeGrafter"/>
</dbReference>
<comment type="catalytic activity">
    <reaction evidence="7">
        <text>2 GTP = 3',3'-c-di-GMP + 2 diphosphate</text>
        <dbReference type="Rhea" id="RHEA:24898"/>
        <dbReference type="ChEBI" id="CHEBI:33019"/>
        <dbReference type="ChEBI" id="CHEBI:37565"/>
        <dbReference type="ChEBI" id="CHEBI:58805"/>
        <dbReference type="EC" id="2.7.7.65"/>
    </reaction>
</comment>
<dbReference type="Pfam" id="PF13426">
    <property type="entry name" value="PAS_9"/>
    <property type="match status" value="1"/>
</dbReference>
<sequence length="619" mass="67804">MSVIRKARGARHLMAVLYGIAVFLAFGVWSEVTSWNAYRERVSSQLAETARAVGNHVDDVIEVAKQPLGALALDLDRDWATALGGLHFISTMRTLAEQSRFVRSLAFVRADGYLVESTLSPLSPGLNLGHRDYFEHHKTSPSLEPHIGNPAFGPVIRDWFITISRRVNRPDGTFAGVLLATVSIDHFAKFFDGYALGEGRTLLLIGTDGRVLLRLPVEASSSVVSLAQTKFFRERLVVEPFGTAEYTSPFDGERRVGGYFRSAASGITSTVGVATSTLFADWVRQVAMRWAFALMAVMGAVFLGIRWQRQSWMRERSEAETAARVAEFRVIANASSDLIEKLDHAGTREYVSPSARDLLGREPEDLIGHPIFFGYGPEAEADWRAALSRIRGGSSVERLIFSKTAVDGGTIWLESLITKAADTGGMVVVTRNITGQKMLQEKLDAQTKIDELTRVFNKRHFNAALQSLTSAALAPGGRPFSLLIVDVDRFKMFNDTYGHVPGDACLRRIATAIASAVRASQDVVARYGGEEFALLLPDVGPERAADIAEKVRAAVFDLGIEHRANVPWGRVTVSIGCATFDGTILREANELVVLADRALYRAKTEARNAVRVHEPVGGV</sequence>
<evidence type="ECO:0000256" key="1">
    <source>
        <dbReference type="ARBA" id="ARBA00004651"/>
    </source>
</evidence>
<keyword evidence="6 8" id="KW-0472">Membrane</keyword>
<evidence type="ECO:0000256" key="4">
    <source>
        <dbReference type="ARBA" id="ARBA00022692"/>
    </source>
</evidence>
<evidence type="ECO:0000313" key="12">
    <source>
        <dbReference type="Proteomes" id="UP000000270"/>
    </source>
</evidence>
<evidence type="ECO:0000259" key="9">
    <source>
        <dbReference type="PROSITE" id="PS50112"/>
    </source>
</evidence>
<dbReference type="NCBIfam" id="TIGR00254">
    <property type="entry name" value="GGDEF"/>
    <property type="match status" value="1"/>
</dbReference>
<protein>
    <recommendedName>
        <fullName evidence="2">diguanylate cyclase</fullName>
        <ecNumber evidence="2">2.7.7.65</ecNumber>
    </recommendedName>
</protein>
<dbReference type="SUPFAM" id="SSF55073">
    <property type="entry name" value="Nucleotide cyclase"/>
    <property type="match status" value="1"/>
</dbReference>
<dbReference type="NCBIfam" id="TIGR00229">
    <property type="entry name" value="sensory_box"/>
    <property type="match status" value="1"/>
</dbReference>
<accession>A8HRU4</accession>
<reference evidence="11 12" key="3">
    <citation type="journal article" date="2008" name="BMC Genomics">
        <title>The genome of the versatile nitrogen fixer Azorhizobium caulinodans ORS571.</title>
        <authorList>
            <person name="Lee KB."/>
            <person name="Backer P.D."/>
            <person name="Aono T."/>
            <person name="Liu CT."/>
            <person name="Suzuki S."/>
            <person name="Suzuki T."/>
            <person name="Kaneko T."/>
            <person name="Yamada M."/>
            <person name="Tabata S."/>
            <person name="Kupfer D.M."/>
            <person name="Najar F.Z."/>
            <person name="Wiley G.B."/>
            <person name="Roe B."/>
            <person name="Binnewies T.T."/>
            <person name="Ussery D.W."/>
            <person name="D'Haeze W."/>
            <person name="Herder J.D."/>
            <person name="Gevers D."/>
            <person name="Vereecke D."/>
            <person name="Holsters M."/>
            <person name="Oyaizu H."/>
        </authorList>
    </citation>
    <scope>NUCLEOTIDE SEQUENCE [LARGE SCALE GENOMIC DNA]</scope>
    <source>
        <strain evidence="12">ATCC 43989 / DSM 5975 / JCM 20966 / LMG 6465 / NBRC 14845 / NCIMB 13405 / ORS 571</strain>
    </source>
</reference>
<dbReference type="SUPFAM" id="SSF55785">
    <property type="entry name" value="PYP-like sensor domain (PAS domain)"/>
    <property type="match status" value="1"/>
</dbReference>
<evidence type="ECO:0000259" key="10">
    <source>
        <dbReference type="PROSITE" id="PS50887"/>
    </source>
</evidence>
<dbReference type="PROSITE" id="PS50887">
    <property type="entry name" value="GGDEF"/>
    <property type="match status" value="1"/>
</dbReference>
<dbReference type="STRING" id="438753.AZC_4096"/>
<dbReference type="HOGENOM" id="CLU_000445_134_2_5"/>
<evidence type="ECO:0000256" key="6">
    <source>
        <dbReference type="ARBA" id="ARBA00023136"/>
    </source>
</evidence>
<dbReference type="Pfam" id="PF00990">
    <property type="entry name" value="GGDEF"/>
    <property type="match status" value="1"/>
</dbReference>
<comment type="subcellular location">
    <subcellularLocation>
        <location evidence="1">Cell membrane</location>
        <topology evidence="1">Multi-pass membrane protein</topology>
    </subcellularLocation>
</comment>
<dbReference type="EMBL" id="AP009384">
    <property type="protein sequence ID" value="BAF90094.1"/>
    <property type="molecule type" value="Genomic_DNA"/>
</dbReference>
<reference evidence="11 12" key="4">
    <citation type="journal article" date="2009" name="Appl. Environ. Microbiol.">
        <title>Comparative genome-wide transcriptional profiling of Azorhizobium caulinodans ORS571 grown under free-living and symbiotic conditions.</title>
        <authorList>
            <person name="Tsukada S."/>
            <person name="Aono T."/>
            <person name="Akiba N."/>
            <person name="Lee KB."/>
            <person name="Liu CT."/>
            <person name="Toyazaki H."/>
            <person name="Oyaizu H."/>
        </authorList>
    </citation>
    <scope>NUCLEOTIDE SEQUENCE [LARGE SCALE GENOMIC DNA]</scope>
    <source>
        <strain evidence="12">ATCC 43989 / DSM 5975 / JCM 20966 / LMG 6465 / NBRC 14845 / NCIMB 13405 / ORS 571</strain>
    </source>
</reference>
<keyword evidence="5 8" id="KW-1133">Transmembrane helix</keyword>
<reference evidence="12" key="2">
    <citation type="submission" date="2007-04" db="EMBL/GenBank/DDBJ databases">
        <title>Complete genome sequence of the nitrogen-fixing bacterium Azorhizobium caulinodans ORS571.</title>
        <authorList>
            <person name="Lee K.B."/>
            <person name="Backer P.D."/>
            <person name="Aono T."/>
            <person name="Liu C.T."/>
            <person name="Suzuki S."/>
            <person name="Suzuki T."/>
            <person name="Kaneko T."/>
            <person name="Yamada M."/>
            <person name="Tabata S."/>
            <person name="Kupfer D.M."/>
            <person name="Najar F.Z."/>
            <person name="Wiley G.B."/>
            <person name="Roe B."/>
            <person name="Binnewies T."/>
            <person name="Ussery D."/>
            <person name="Vereecke D."/>
            <person name="Gevers D."/>
            <person name="Holsters M."/>
            <person name="Oyaizu H."/>
        </authorList>
    </citation>
    <scope>NUCLEOTIDE SEQUENCE [LARGE SCALE GENOMIC DNA]</scope>
    <source>
        <strain evidence="12">ATCC 43989 / DSM 5975 / JCM 20966 / LMG 6465 / NBRC 14845 / NCIMB 13405 / ORS 571</strain>
    </source>
</reference>
<feature type="domain" description="GGDEF" evidence="10">
    <location>
        <begin position="478"/>
        <end position="615"/>
    </location>
</feature>
<evidence type="ECO:0000256" key="3">
    <source>
        <dbReference type="ARBA" id="ARBA00022475"/>
    </source>
</evidence>
<dbReference type="eggNOG" id="COG3706">
    <property type="taxonomic scope" value="Bacteria"/>
</dbReference>
<dbReference type="FunFam" id="3.30.70.270:FF:000001">
    <property type="entry name" value="Diguanylate cyclase domain protein"/>
    <property type="match status" value="1"/>
</dbReference>
<dbReference type="AlphaFoldDB" id="A8HRU4"/>
<dbReference type="CDD" id="cd01949">
    <property type="entry name" value="GGDEF"/>
    <property type="match status" value="1"/>
</dbReference>
<dbReference type="PANTHER" id="PTHR45138">
    <property type="entry name" value="REGULATORY COMPONENTS OF SENSORY TRANSDUCTION SYSTEM"/>
    <property type="match status" value="1"/>
</dbReference>
<proteinExistence type="predicted"/>